<dbReference type="InParanoid" id="W4K0R2"/>
<dbReference type="EMBL" id="KI925460">
    <property type="protein sequence ID" value="ETW79418.1"/>
    <property type="molecule type" value="Genomic_DNA"/>
</dbReference>
<proteinExistence type="predicted"/>
<organism evidence="1 2">
    <name type="scientific">Heterobasidion irregulare (strain TC 32-1)</name>
    <dbReference type="NCBI Taxonomy" id="747525"/>
    <lineage>
        <taxon>Eukaryota</taxon>
        <taxon>Fungi</taxon>
        <taxon>Dikarya</taxon>
        <taxon>Basidiomycota</taxon>
        <taxon>Agaricomycotina</taxon>
        <taxon>Agaricomycetes</taxon>
        <taxon>Russulales</taxon>
        <taxon>Bondarzewiaceae</taxon>
        <taxon>Heterobasidion</taxon>
        <taxon>Heterobasidion annosum species complex</taxon>
    </lineage>
</organism>
<keyword evidence="1" id="KW-0575">Peroxidase</keyword>
<dbReference type="OrthoDB" id="544277at2759"/>
<dbReference type="Proteomes" id="UP000030671">
    <property type="component" value="Unassembled WGS sequence"/>
</dbReference>
<sequence length="236" mass="26144">MHSNKACVRTANLHGVPALLKVLRRAFINGPMINLEEPLSYNADTPGRPYLEDFQHMVLSAAMYFGGRITVVVIPKLPDDDTTVSKDEIAVSAIWMPSHPNWARPPFDSFAHRASEAIVEIRMDGSPGAPDLAFQRVNLRALCSSLYSAMLGGCPHPASSSDGDVRLPWHVCEPYFYFLIGAQSTIDSFAQFIAFYVAACSSASVPRWPTTELDTPPMSTTFIHHTSRKAWYSRRA</sequence>
<protein>
    <submittedName>
        <fullName evidence="1">Heme peroxidase 6</fullName>
    </submittedName>
</protein>
<evidence type="ECO:0000313" key="1">
    <source>
        <dbReference type="EMBL" id="ETW79418.1"/>
    </source>
</evidence>
<accession>W4K0R2</accession>
<dbReference type="RefSeq" id="XP_009548005.1">
    <property type="nucleotide sequence ID" value="XM_009549710.1"/>
</dbReference>
<dbReference type="GO" id="GO:0004601">
    <property type="term" value="F:peroxidase activity"/>
    <property type="evidence" value="ECO:0007669"/>
    <property type="project" value="UniProtKB-KW"/>
</dbReference>
<dbReference type="AlphaFoldDB" id="W4K0R2"/>
<name>W4K0R2_HETIT</name>
<reference evidence="1 2" key="1">
    <citation type="journal article" date="2012" name="New Phytol.">
        <title>Insight into trade-off between wood decay and parasitism from the genome of a fungal forest pathogen.</title>
        <authorList>
            <person name="Olson A."/>
            <person name="Aerts A."/>
            <person name="Asiegbu F."/>
            <person name="Belbahri L."/>
            <person name="Bouzid O."/>
            <person name="Broberg A."/>
            <person name="Canback B."/>
            <person name="Coutinho P.M."/>
            <person name="Cullen D."/>
            <person name="Dalman K."/>
            <person name="Deflorio G."/>
            <person name="van Diepen L.T."/>
            <person name="Dunand C."/>
            <person name="Duplessis S."/>
            <person name="Durling M."/>
            <person name="Gonthier P."/>
            <person name="Grimwood J."/>
            <person name="Fossdal C.G."/>
            <person name="Hansson D."/>
            <person name="Henrissat B."/>
            <person name="Hietala A."/>
            <person name="Himmelstrand K."/>
            <person name="Hoffmeister D."/>
            <person name="Hogberg N."/>
            <person name="James T.Y."/>
            <person name="Karlsson M."/>
            <person name="Kohler A."/>
            <person name="Kues U."/>
            <person name="Lee Y.H."/>
            <person name="Lin Y.C."/>
            <person name="Lind M."/>
            <person name="Lindquist E."/>
            <person name="Lombard V."/>
            <person name="Lucas S."/>
            <person name="Lunden K."/>
            <person name="Morin E."/>
            <person name="Murat C."/>
            <person name="Park J."/>
            <person name="Raffaello T."/>
            <person name="Rouze P."/>
            <person name="Salamov A."/>
            <person name="Schmutz J."/>
            <person name="Solheim H."/>
            <person name="Stahlberg J."/>
            <person name="Velez H."/>
            <person name="de Vries R.P."/>
            <person name="Wiebenga A."/>
            <person name="Woodward S."/>
            <person name="Yakovlev I."/>
            <person name="Garbelotto M."/>
            <person name="Martin F."/>
            <person name="Grigoriev I.V."/>
            <person name="Stenlid J."/>
        </authorList>
    </citation>
    <scope>NUCLEOTIDE SEQUENCE [LARGE SCALE GENOMIC DNA]</scope>
    <source>
        <strain evidence="1 2">TC 32-1</strain>
    </source>
</reference>
<gene>
    <name evidence="1" type="primary">hpox6</name>
    <name evidence="1" type="ORF">HETIRDRAFT_103881</name>
</gene>
<dbReference type="KEGG" id="hir:HETIRDRAFT_103881"/>
<dbReference type="GeneID" id="20665946"/>
<keyword evidence="2" id="KW-1185">Reference proteome</keyword>
<dbReference type="HOGENOM" id="CLU_1175554_0_0_1"/>
<evidence type="ECO:0000313" key="2">
    <source>
        <dbReference type="Proteomes" id="UP000030671"/>
    </source>
</evidence>
<keyword evidence="1" id="KW-0560">Oxidoreductase</keyword>